<dbReference type="OrthoDB" id="2674719at2"/>
<dbReference type="PATRIC" id="fig|159743.3.peg.5125"/>
<evidence type="ECO:0000313" key="3">
    <source>
        <dbReference type="Proteomes" id="UP000032534"/>
    </source>
</evidence>
<reference evidence="2 3" key="1">
    <citation type="submission" date="2014-11" db="EMBL/GenBank/DDBJ databases">
        <title>Draft Genome Sequences of Paenibacillus polymyxa NRRL B-30509 and Paenibacillus terrae NRRL B-30644, Strains from a Poultry Environment that Produce Tridecaptin A and Paenicidins.</title>
        <authorList>
            <person name="van Belkum M.J."/>
            <person name="Lohans C.T."/>
            <person name="Vederas J.C."/>
        </authorList>
    </citation>
    <scope>NUCLEOTIDE SEQUENCE [LARGE SCALE GENOMIC DNA]</scope>
    <source>
        <strain evidence="2 3">NRRL B-30644</strain>
    </source>
</reference>
<protein>
    <submittedName>
        <fullName evidence="2">Uncharacterized protein</fullName>
    </submittedName>
</protein>
<evidence type="ECO:0000313" key="2">
    <source>
        <dbReference type="EMBL" id="KJD43380.1"/>
    </source>
</evidence>
<proteinExistence type="predicted"/>
<organism evidence="2 3">
    <name type="scientific">Paenibacillus terrae</name>
    <dbReference type="NCBI Taxonomy" id="159743"/>
    <lineage>
        <taxon>Bacteria</taxon>
        <taxon>Bacillati</taxon>
        <taxon>Bacillota</taxon>
        <taxon>Bacilli</taxon>
        <taxon>Bacillales</taxon>
        <taxon>Paenibacillaceae</taxon>
        <taxon>Paenibacillus</taxon>
    </lineage>
</organism>
<keyword evidence="3" id="KW-1185">Reference proteome</keyword>
<name>A0A0D7WW45_9BACL</name>
<dbReference type="EMBL" id="JTHP01000059">
    <property type="protein sequence ID" value="KJD43380.1"/>
    <property type="molecule type" value="Genomic_DNA"/>
</dbReference>
<dbReference type="Proteomes" id="UP000032534">
    <property type="component" value="Unassembled WGS sequence"/>
</dbReference>
<sequence>MIKRKHRSGGQIKEQRGPKVPGPDGYDAPSIGPDLLLNSLQIPLPKETVKEIRRLDRAGVPRSRIAKITGLSKLRVVHELAMMGVVKPDPSNKYAHKSKQKG</sequence>
<feature type="region of interest" description="Disordered" evidence="1">
    <location>
        <begin position="1"/>
        <end position="32"/>
    </location>
</feature>
<accession>A0A0D7WW45</accession>
<dbReference type="AlphaFoldDB" id="A0A0D7WW45"/>
<evidence type="ECO:0000256" key="1">
    <source>
        <dbReference type="SAM" id="MobiDB-lite"/>
    </source>
</evidence>
<dbReference type="RefSeq" id="WP_044648321.1">
    <property type="nucleotide sequence ID" value="NZ_JTHP01000059.1"/>
</dbReference>
<comment type="caution">
    <text evidence="2">The sequence shown here is derived from an EMBL/GenBank/DDBJ whole genome shotgun (WGS) entry which is preliminary data.</text>
</comment>
<gene>
    <name evidence="2" type="ORF">QD47_23030</name>
</gene>